<evidence type="ECO:0000256" key="1">
    <source>
        <dbReference type="ARBA" id="ARBA00023015"/>
    </source>
</evidence>
<accession>A0A3E0WXU5</accession>
<evidence type="ECO:0000256" key="2">
    <source>
        <dbReference type="ARBA" id="ARBA00023125"/>
    </source>
</evidence>
<dbReference type="EMBL" id="NFZW01000008">
    <property type="protein sequence ID" value="RFA36815.1"/>
    <property type="molecule type" value="Genomic_DNA"/>
</dbReference>
<keyword evidence="2" id="KW-0238">DNA-binding</keyword>
<keyword evidence="6" id="KW-1185">Reference proteome</keyword>
<dbReference type="AlphaFoldDB" id="A0A3E0WXU5"/>
<dbReference type="Proteomes" id="UP000256763">
    <property type="component" value="Unassembled WGS sequence"/>
</dbReference>
<comment type="caution">
    <text evidence="5">The sequence shown here is derived from an EMBL/GenBank/DDBJ whole genome shotgun (WGS) entry which is preliminary data.</text>
</comment>
<proteinExistence type="predicted"/>
<keyword evidence="3" id="KW-0804">Transcription</keyword>
<organism evidence="5 6">
    <name type="scientific">Alkalilimnicola ehrlichii</name>
    <dbReference type="NCBI Taxonomy" id="351052"/>
    <lineage>
        <taxon>Bacteria</taxon>
        <taxon>Pseudomonadati</taxon>
        <taxon>Pseudomonadota</taxon>
        <taxon>Gammaproteobacteria</taxon>
        <taxon>Chromatiales</taxon>
        <taxon>Ectothiorhodospiraceae</taxon>
        <taxon>Alkalilimnicola</taxon>
    </lineage>
</organism>
<dbReference type="SUPFAM" id="SSF46689">
    <property type="entry name" value="Homeodomain-like"/>
    <property type="match status" value="1"/>
</dbReference>
<protein>
    <recommendedName>
        <fullName evidence="4">HTH araC/xylS-type domain-containing protein</fullName>
    </recommendedName>
</protein>
<evidence type="ECO:0000256" key="3">
    <source>
        <dbReference type="ARBA" id="ARBA00023163"/>
    </source>
</evidence>
<dbReference type="PROSITE" id="PS01124">
    <property type="entry name" value="HTH_ARAC_FAMILY_2"/>
    <property type="match status" value="1"/>
</dbReference>
<dbReference type="GO" id="GO:0043565">
    <property type="term" value="F:sequence-specific DNA binding"/>
    <property type="evidence" value="ECO:0007669"/>
    <property type="project" value="InterPro"/>
</dbReference>
<evidence type="ECO:0000259" key="4">
    <source>
        <dbReference type="PROSITE" id="PS01124"/>
    </source>
</evidence>
<dbReference type="InterPro" id="IPR009057">
    <property type="entry name" value="Homeodomain-like_sf"/>
</dbReference>
<dbReference type="Pfam" id="PF12833">
    <property type="entry name" value="HTH_18"/>
    <property type="match status" value="1"/>
</dbReference>
<dbReference type="OrthoDB" id="6592899at2"/>
<evidence type="ECO:0000313" key="5">
    <source>
        <dbReference type="EMBL" id="RFA36815.1"/>
    </source>
</evidence>
<feature type="domain" description="HTH araC/xylS-type" evidence="4">
    <location>
        <begin position="168"/>
        <end position="275"/>
    </location>
</feature>
<sequence>MNTWRRVPNKPALRRFIECYWYLEAAGEPDATQRVSPLLPPSPLSHYVLTPATQPFRYVAGQDVFEGYGSHLLFANRQTLRLEETYPLQRLGIAFKAGTLYAWLGLSGGAADPIGTADVTDYPDLALVDGSSSIDLGAQPESAVEHLDSVLSRAMAVARQDEYFLLARRAMAYLDAWYGHDHAEEALHSHAQLAAQLGCSKRTLERAMSRTTGITLSEYRAMLKFNNLFAYAYRHARQPLDWSALAQTFGFSDQSHLIRQLKQRIGSTPGEYLKRRNVLIDVYGDFE</sequence>
<name>A0A3E0WXU5_9GAMM</name>
<dbReference type="Gene3D" id="1.10.10.60">
    <property type="entry name" value="Homeodomain-like"/>
    <property type="match status" value="1"/>
</dbReference>
<evidence type="ECO:0000313" key="6">
    <source>
        <dbReference type="Proteomes" id="UP000256763"/>
    </source>
</evidence>
<dbReference type="PANTHER" id="PTHR46796">
    <property type="entry name" value="HTH-TYPE TRANSCRIPTIONAL ACTIVATOR RHAS-RELATED"/>
    <property type="match status" value="1"/>
</dbReference>
<dbReference type="InterPro" id="IPR050204">
    <property type="entry name" value="AraC_XylS_family_regulators"/>
</dbReference>
<dbReference type="RefSeq" id="WP_116302076.1">
    <property type="nucleotide sequence ID" value="NZ_NFZV01000008.1"/>
</dbReference>
<reference evidence="6" key="1">
    <citation type="submission" date="2017-05" db="EMBL/GenBank/DDBJ databases">
        <authorList>
            <person name="Sharma S."/>
            <person name="Sidhu C."/>
            <person name="Pinnaka A.K."/>
        </authorList>
    </citation>
    <scope>NUCLEOTIDE SEQUENCE [LARGE SCALE GENOMIC DNA]</scope>
    <source>
        <strain evidence="6">AK93</strain>
    </source>
</reference>
<gene>
    <name evidence="5" type="ORF">CAL65_09820</name>
</gene>
<keyword evidence="1" id="KW-0805">Transcription regulation</keyword>
<dbReference type="InterPro" id="IPR018060">
    <property type="entry name" value="HTH_AraC"/>
</dbReference>
<dbReference type="GO" id="GO:0003700">
    <property type="term" value="F:DNA-binding transcription factor activity"/>
    <property type="evidence" value="ECO:0007669"/>
    <property type="project" value="InterPro"/>
</dbReference>
<dbReference type="SMART" id="SM00342">
    <property type="entry name" value="HTH_ARAC"/>
    <property type="match status" value="1"/>
</dbReference>